<name>A0A0A8WHW6_9CAUD</name>
<dbReference type="OrthoDB" id="16299at10239"/>
<evidence type="ECO:0000313" key="1">
    <source>
        <dbReference type="EMBL" id="CEK40368.1"/>
    </source>
</evidence>
<proteinExistence type="predicted"/>
<organism evidence="1 2">
    <name type="scientific">Clostridium phage phiCD146</name>
    <dbReference type="NCBI Taxonomy" id="1582151"/>
    <lineage>
        <taxon>Viruses</taxon>
        <taxon>Duplodnaviria</taxon>
        <taxon>Heunggongvirae</taxon>
        <taxon>Uroviricota</taxon>
        <taxon>Caudoviricetes</taxon>
        <taxon>Leicestervirus</taxon>
        <taxon>Leicestervirus CD146</taxon>
    </lineage>
</organism>
<dbReference type="EMBL" id="LN681536">
    <property type="protein sequence ID" value="CEK40368.1"/>
    <property type="molecule type" value="Genomic_DNA"/>
</dbReference>
<reference evidence="1 2" key="1">
    <citation type="submission" date="2014-12" db="EMBL/GenBank/DDBJ databases">
        <title>Whole Genome Sequence and Molecular Characterization of Siphoviridae / Myoviridae Phage Infecting Clostridium difficile.</title>
        <authorList>
            <person name="Monot M."/>
        </authorList>
    </citation>
    <scope>NUCLEOTIDE SEQUENCE [LARGE SCALE GENOMIC DNA]</scope>
</reference>
<evidence type="ECO:0000313" key="2">
    <source>
        <dbReference type="Proteomes" id="UP000030730"/>
    </source>
</evidence>
<evidence type="ECO:0008006" key="3">
    <source>
        <dbReference type="Google" id="ProtNLM"/>
    </source>
</evidence>
<keyword evidence="2" id="KW-1185">Reference proteome</keyword>
<sequence>MFNMLTDLFNRVMEVGARKIETKEVNGVTYTTDHLIPVHSKPVEIIGLNTLDGLIGYIKSEFDSDAKSDRLIVHVESPKSVALYSELMASGKRNIYVDSKALLPHINFGCSLDTEEFNIMLQSSFVDTEDKNLLLKVSGNVKETSVKTVQDDGVSQVVAMSTGVASVEDVILPNRVKLKPYRTFAEVDQPESEFIFRVKEGITFKLIEADGGAWRLEAIKNIKEYLEKKLEGIENIDIIA</sequence>
<accession>A0A0A8WHW6</accession>
<dbReference type="RefSeq" id="YP_009214167.1">
    <property type="nucleotide sequence ID" value="NC_028958.1"/>
</dbReference>
<dbReference type="GeneID" id="26647069"/>
<dbReference type="KEGG" id="vg:26647069"/>
<protein>
    <recommendedName>
        <fullName evidence="3">Phage-related protein</fullName>
    </recommendedName>
</protein>
<dbReference type="Proteomes" id="UP000030730">
    <property type="component" value="Genome"/>
</dbReference>
<gene>
    <name evidence="1" type="ORF">PHICD146_20039</name>
</gene>